<reference evidence="1" key="1">
    <citation type="journal article" date="2014" name="Int. J. Syst. Evol. Microbiol.">
        <title>Complete genome sequence of Corynebacterium casei LMG S-19264T (=DSM 44701T), isolated from a smear-ripened cheese.</title>
        <authorList>
            <consortium name="US DOE Joint Genome Institute (JGI-PGF)"/>
            <person name="Walter F."/>
            <person name="Albersmeier A."/>
            <person name="Kalinowski J."/>
            <person name="Ruckert C."/>
        </authorList>
    </citation>
    <scope>NUCLEOTIDE SEQUENCE</scope>
    <source>
        <strain evidence="1">NBRC 101628</strain>
    </source>
</reference>
<dbReference type="EMBL" id="BSNC01000003">
    <property type="protein sequence ID" value="GLP95766.1"/>
    <property type="molecule type" value="Genomic_DNA"/>
</dbReference>
<evidence type="ECO:0000313" key="1">
    <source>
        <dbReference type="EMBL" id="GLP95766.1"/>
    </source>
</evidence>
<dbReference type="AlphaFoldDB" id="A0AA37RUW0"/>
<organism evidence="1 2">
    <name type="scientific">Paraferrimonas sedimenticola</name>
    <dbReference type="NCBI Taxonomy" id="375674"/>
    <lineage>
        <taxon>Bacteria</taxon>
        <taxon>Pseudomonadati</taxon>
        <taxon>Pseudomonadota</taxon>
        <taxon>Gammaproteobacteria</taxon>
        <taxon>Alteromonadales</taxon>
        <taxon>Ferrimonadaceae</taxon>
        <taxon>Paraferrimonas</taxon>
    </lineage>
</organism>
<accession>A0AA37RUW0</accession>
<name>A0AA37RUW0_9GAMM</name>
<keyword evidence="2" id="KW-1185">Reference proteome</keyword>
<evidence type="ECO:0000313" key="2">
    <source>
        <dbReference type="Proteomes" id="UP001161422"/>
    </source>
</evidence>
<reference evidence="1" key="2">
    <citation type="submission" date="2023-01" db="EMBL/GenBank/DDBJ databases">
        <title>Draft genome sequence of Paraferrimonas sedimenticola strain NBRC 101628.</title>
        <authorList>
            <person name="Sun Q."/>
            <person name="Mori K."/>
        </authorList>
    </citation>
    <scope>NUCLEOTIDE SEQUENCE</scope>
    <source>
        <strain evidence="1">NBRC 101628</strain>
    </source>
</reference>
<proteinExistence type="predicted"/>
<dbReference type="Proteomes" id="UP001161422">
    <property type="component" value="Unassembled WGS sequence"/>
</dbReference>
<protein>
    <submittedName>
        <fullName evidence="1">Uncharacterized protein</fullName>
    </submittedName>
</protein>
<dbReference type="SUPFAM" id="SSF52151">
    <property type="entry name" value="FabD/lysophospholipase-like"/>
    <property type="match status" value="1"/>
</dbReference>
<dbReference type="InterPro" id="IPR016035">
    <property type="entry name" value="Acyl_Trfase/lysoPLipase"/>
</dbReference>
<sequence>MSALASGGDKAHERLQNAYIGFTANQRPSYADIEAQIRALLSKALDSNQRDKLCRGLDWHLSVVVSRARALSASGNKTRVGLGLAAAMLTNAFARRSLDWHFRRVVVSPEANSPWGGLSDMPTEQAPLTLDNLEEVLLATGSIPLLSAPVTAMAEIPAGHYFDGGISDYHFDQSVSGDGFTLFPHFLDGAYAGWFDKFFKRRKRPQNFSRTLMLVPSDSFVAALPGHKIPDRNDFARLSNDERRKRWQQAVEASTALALEWRELVEGKRTPVVKLV</sequence>
<comment type="caution">
    <text evidence="1">The sequence shown here is derived from an EMBL/GenBank/DDBJ whole genome shotgun (WGS) entry which is preliminary data.</text>
</comment>
<gene>
    <name evidence="1" type="ORF">GCM10007895_10720</name>
</gene>